<dbReference type="EMBL" id="JAIQCJ010001069">
    <property type="protein sequence ID" value="KAJ8792785.1"/>
    <property type="molecule type" value="Genomic_DNA"/>
</dbReference>
<evidence type="ECO:0000313" key="3">
    <source>
        <dbReference type="Proteomes" id="UP001159641"/>
    </source>
</evidence>
<evidence type="ECO:0008006" key="4">
    <source>
        <dbReference type="Google" id="ProtNLM"/>
    </source>
</evidence>
<organism evidence="2 3">
    <name type="scientific">Eschrichtius robustus</name>
    <name type="common">California gray whale</name>
    <name type="synonym">Eschrichtius gibbosus</name>
    <dbReference type="NCBI Taxonomy" id="9764"/>
    <lineage>
        <taxon>Eukaryota</taxon>
        <taxon>Metazoa</taxon>
        <taxon>Chordata</taxon>
        <taxon>Craniata</taxon>
        <taxon>Vertebrata</taxon>
        <taxon>Euteleostomi</taxon>
        <taxon>Mammalia</taxon>
        <taxon>Eutheria</taxon>
        <taxon>Laurasiatheria</taxon>
        <taxon>Artiodactyla</taxon>
        <taxon>Whippomorpha</taxon>
        <taxon>Cetacea</taxon>
        <taxon>Mysticeti</taxon>
        <taxon>Eschrichtiidae</taxon>
        <taxon>Eschrichtius</taxon>
    </lineage>
</organism>
<dbReference type="Proteomes" id="UP001159641">
    <property type="component" value="Unassembled WGS sequence"/>
</dbReference>
<sequence length="343" mass="39560">MLGIQVLCGVWEAEESEMLMVSDHVKQWPHRCVNLSPSSLPRGRKAFQDPLGLLARKDTQVRKACLDHRDPREQLGYQDFQVLLDFQASQAILDRMDLSVCQDAMVLRDHLENLTDQKKVLLENQACRESLEKMVPPVSLALRGGKETWALQDFVVQQNIMMHTRKREMKEFQAHQGPRELLAHRVPVVPPEPLEVLVVLFFAEVHLETVDFQAIQGLQESQELMGPKVGSISDVSLLARKHPIFFTYCITLAISEFVFNVYLIIYCFQEDKGQLALKESQGPQEALVFQDFQDSQVLRVTQDLKEKKVKHLSQRDKWVPQGIQGSEDILEERAWMEFLELRE</sequence>
<accession>A0AB34HPH0</accession>
<keyword evidence="1" id="KW-1133">Transmembrane helix</keyword>
<gene>
    <name evidence="2" type="ORF">J1605_019491</name>
</gene>
<dbReference type="AlphaFoldDB" id="A0AB34HPH0"/>
<feature type="transmembrane region" description="Helical" evidence="1">
    <location>
        <begin position="245"/>
        <end position="268"/>
    </location>
</feature>
<proteinExistence type="predicted"/>
<comment type="caution">
    <text evidence="2">The sequence shown here is derived from an EMBL/GenBank/DDBJ whole genome shotgun (WGS) entry which is preliminary data.</text>
</comment>
<keyword evidence="1" id="KW-0472">Membrane</keyword>
<keyword evidence="1" id="KW-0812">Transmembrane</keyword>
<keyword evidence="3" id="KW-1185">Reference proteome</keyword>
<evidence type="ECO:0000256" key="1">
    <source>
        <dbReference type="SAM" id="Phobius"/>
    </source>
</evidence>
<protein>
    <recommendedName>
        <fullName evidence="4">Coiled-coil domain-containing protein</fullName>
    </recommendedName>
</protein>
<name>A0AB34HPH0_ESCRO</name>
<evidence type="ECO:0000313" key="2">
    <source>
        <dbReference type="EMBL" id="KAJ8792785.1"/>
    </source>
</evidence>
<reference evidence="2 3" key="1">
    <citation type="submission" date="2022-11" db="EMBL/GenBank/DDBJ databases">
        <title>Whole genome sequence of Eschrichtius robustus ER-17-0199.</title>
        <authorList>
            <person name="Bruniche-Olsen A."/>
            <person name="Black A.N."/>
            <person name="Fields C.J."/>
            <person name="Walden K."/>
            <person name="Dewoody J.A."/>
        </authorList>
    </citation>
    <scope>NUCLEOTIDE SEQUENCE [LARGE SCALE GENOMIC DNA]</scope>
    <source>
        <strain evidence="2">ER-17-0199</strain>
        <tissue evidence="2">Blubber</tissue>
    </source>
</reference>